<reference evidence="2" key="1">
    <citation type="journal article" date="2021" name="Nat. Commun.">
        <title>Genetic determinants of endophytism in the Arabidopsis root mycobiome.</title>
        <authorList>
            <person name="Mesny F."/>
            <person name="Miyauchi S."/>
            <person name="Thiergart T."/>
            <person name="Pickel B."/>
            <person name="Atanasova L."/>
            <person name="Karlsson M."/>
            <person name="Huettel B."/>
            <person name="Barry K.W."/>
            <person name="Haridas S."/>
            <person name="Chen C."/>
            <person name="Bauer D."/>
            <person name="Andreopoulos W."/>
            <person name="Pangilinan J."/>
            <person name="LaButti K."/>
            <person name="Riley R."/>
            <person name="Lipzen A."/>
            <person name="Clum A."/>
            <person name="Drula E."/>
            <person name="Henrissat B."/>
            <person name="Kohler A."/>
            <person name="Grigoriev I.V."/>
            <person name="Martin F.M."/>
            <person name="Hacquard S."/>
        </authorList>
    </citation>
    <scope>NUCLEOTIDE SEQUENCE</scope>
    <source>
        <strain evidence="2">MPI-CAGE-CH-0230</strain>
    </source>
</reference>
<accession>A0A9P9BM84</accession>
<organism evidence="2 3">
    <name type="scientific">Microdochium trichocladiopsis</name>
    <dbReference type="NCBI Taxonomy" id="1682393"/>
    <lineage>
        <taxon>Eukaryota</taxon>
        <taxon>Fungi</taxon>
        <taxon>Dikarya</taxon>
        <taxon>Ascomycota</taxon>
        <taxon>Pezizomycotina</taxon>
        <taxon>Sordariomycetes</taxon>
        <taxon>Xylariomycetidae</taxon>
        <taxon>Xylariales</taxon>
        <taxon>Microdochiaceae</taxon>
        <taxon>Microdochium</taxon>
    </lineage>
</organism>
<dbReference type="RefSeq" id="XP_046008773.1">
    <property type="nucleotide sequence ID" value="XM_046161186.1"/>
</dbReference>
<dbReference type="OrthoDB" id="4851849at2759"/>
<dbReference type="GeneID" id="70190732"/>
<dbReference type="InterPro" id="IPR027796">
    <property type="entry name" value="OTT_1508_deam-like"/>
</dbReference>
<dbReference type="AlphaFoldDB" id="A0A9P9BM84"/>
<name>A0A9P9BM84_9PEZI</name>
<evidence type="ECO:0000313" key="2">
    <source>
        <dbReference type="EMBL" id="KAH7025225.1"/>
    </source>
</evidence>
<comment type="caution">
    <text evidence="2">The sequence shown here is derived from an EMBL/GenBank/DDBJ whole genome shotgun (WGS) entry which is preliminary data.</text>
</comment>
<keyword evidence="3" id="KW-1185">Reference proteome</keyword>
<feature type="compositionally biased region" description="Polar residues" evidence="1">
    <location>
        <begin position="373"/>
        <end position="383"/>
    </location>
</feature>
<protein>
    <submittedName>
        <fullName evidence="2">Uncharacterized protein</fullName>
    </submittedName>
</protein>
<evidence type="ECO:0000256" key="1">
    <source>
        <dbReference type="SAM" id="MobiDB-lite"/>
    </source>
</evidence>
<evidence type="ECO:0000313" key="3">
    <source>
        <dbReference type="Proteomes" id="UP000756346"/>
    </source>
</evidence>
<feature type="region of interest" description="Disordered" evidence="1">
    <location>
        <begin position="360"/>
        <end position="383"/>
    </location>
</feature>
<dbReference type="Pfam" id="PF14441">
    <property type="entry name" value="OTT_1508_deam"/>
    <property type="match status" value="1"/>
</dbReference>
<dbReference type="EMBL" id="JAGTJQ010000009">
    <property type="protein sequence ID" value="KAH7025225.1"/>
    <property type="molecule type" value="Genomic_DNA"/>
</dbReference>
<dbReference type="Proteomes" id="UP000756346">
    <property type="component" value="Unassembled WGS sequence"/>
</dbReference>
<sequence length="535" mass="59791">MALRGGRESTSTTMNNIFLAIVTMCSPRILTRLGLQPRKQFPAKQKQPFVQALKNASTLLNHYNRAPATKFGYHCREVSKCITQWEKFQSPSTLAPVIVAIHKLHMEVDVENTLNGVTHQVLQKEAKASIVNKIRKLSRYYEIARYLCRRCIKDVAFRHLTAIRVVLPEQTIAYEPLTPGKFEAEIGFTEVLRQAGLPNGDEQKIIKTLYSLLKITPEQASQSFHKRVSKTLRAAKVHAEVKLLYYYEINRDTIPLLPRAVCSSKDACWMCNALIDAHGEMFTPRCHGVLYPGWKQPRLPDSSKWAEVRATLTSRLQQAVAESAQHILRSGQKPGYAHPVESTLSILRWSLSTMHLPLSGPVEDDLPEAPTHSGGTSLEDTSEKPNSIVTAIGLCAEQADGLSSIEPENNISLQLYQPYRYQPSTGDGNGLWLDAGGLTILLEPPDDANLRSNVPREKQSINLRKVPRLSYTTTYTCVNERGRVDDVTMPSSGPALMTLDRRMAKGVDLDMEEDECGIIRLGLSSGEAVQIQRHQ</sequence>
<proteinExistence type="predicted"/>
<gene>
    <name evidence="2" type="ORF">B0I36DRAFT_387536</name>
</gene>